<evidence type="ECO:0000313" key="1">
    <source>
        <dbReference type="EMBL" id="GAG67357.1"/>
    </source>
</evidence>
<name>X1ABM6_9ZZZZ</name>
<proteinExistence type="predicted"/>
<sequence>WIVDAIHERLYPLDGHQVTTDQSTTEQIRRNKFGV</sequence>
<feature type="non-terminal residue" evidence="1">
    <location>
        <position position="1"/>
    </location>
</feature>
<comment type="caution">
    <text evidence="1">The sequence shown here is derived from an EMBL/GenBank/DDBJ whole genome shotgun (WGS) entry which is preliminary data.</text>
</comment>
<dbReference type="AlphaFoldDB" id="X1ABM6"/>
<gene>
    <name evidence="1" type="ORF">S01H4_12799</name>
</gene>
<reference evidence="1" key="1">
    <citation type="journal article" date="2014" name="Front. Microbiol.">
        <title>High frequency of phylogenetically diverse reductive dehalogenase-homologous genes in deep subseafloor sedimentary metagenomes.</title>
        <authorList>
            <person name="Kawai M."/>
            <person name="Futagami T."/>
            <person name="Toyoda A."/>
            <person name="Takaki Y."/>
            <person name="Nishi S."/>
            <person name="Hori S."/>
            <person name="Arai W."/>
            <person name="Tsubouchi T."/>
            <person name="Morono Y."/>
            <person name="Uchiyama I."/>
            <person name="Ito T."/>
            <person name="Fujiyama A."/>
            <person name="Inagaki F."/>
            <person name="Takami H."/>
        </authorList>
    </citation>
    <scope>NUCLEOTIDE SEQUENCE</scope>
    <source>
        <strain evidence="1">Expedition CK06-06</strain>
    </source>
</reference>
<accession>X1ABM6</accession>
<dbReference type="EMBL" id="BART01005548">
    <property type="protein sequence ID" value="GAG67357.1"/>
    <property type="molecule type" value="Genomic_DNA"/>
</dbReference>
<organism evidence="1">
    <name type="scientific">marine sediment metagenome</name>
    <dbReference type="NCBI Taxonomy" id="412755"/>
    <lineage>
        <taxon>unclassified sequences</taxon>
        <taxon>metagenomes</taxon>
        <taxon>ecological metagenomes</taxon>
    </lineage>
</organism>
<protein>
    <submittedName>
        <fullName evidence="1">Uncharacterized protein</fullName>
    </submittedName>
</protein>